<name>A0A397DFD7_APHAT</name>
<keyword evidence="4" id="KW-1133">Transmembrane helix</keyword>
<comment type="similarity">
    <text evidence="1">Belongs to the peptidase S33 family.</text>
</comment>
<proteinExistence type="inferred from homology"/>
<evidence type="ECO:0000256" key="3">
    <source>
        <dbReference type="SAM" id="MobiDB-lite"/>
    </source>
</evidence>
<dbReference type="InterPro" id="IPR029058">
    <property type="entry name" value="AB_hydrolase_fold"/>
</dbReference>
<dbReference type="PANTHER" id="PTHR43248">
    <property type="entry name" value="2-SUCCINYL-6-HYDROXY-2,4-CYCLOHEXADIENE-1-CARBOXYLATE SYNTHASE"/>
    <property type="match status" value="1"/>
</dbReference>
<dbReference type="VEuPathDB" id="FungiDB:H257_04714"/>
<feature type="chain" id="PRO_5017305185" description="AB hydrolase-1 domain-containing protein" evidence="5">
    <location>
        <begin position="20"/>
        <end position="718"/>
    </location>
</feature>
<evidence type="ECO:0000256" key="5">
    <source>
        <dbReference type="SAM" id="SignalP"/>
    </source>
</evidence>
<evidence type="ECO:0000313" key="8">
    <source>
        <dbReference type="Proteomes" id="UP000265716"/>
    </source>
</evidence>
<evidence type="ECO:0000313" key="7">
    <source>
        <dbReference type="EMBL" id="RHY64316.1"/>
    </source>
</evidence>
<accession>A0A397DFD7</accession>
<feature type="signal peptide" evidence="5">
    <location>
        <begin position="1"/>
        <end position="19"/>
    </location>
</feature>
<keyword evidence="4" id="KW-0472">Membrane</keyword>
<keyword evidence="4" id="KW-0812">Transmembrane</keyword>
<dbReference type="InterPro" id="IPR000073">
    <property type="entry name" value="AB_hydrolase_1"/>
</dbReference>
<dbReference type="PANTHER" id="PTHR43248:SF3">
    <property type="entry name" value="AB HYDROLASE-1 DOMAIN-CONTAINING PROTEIN"/>
    <property type="match status" value="1"/>
</dbReference>
<organism evidence="7 8">
    <name type="scientific">Aphanomyces astaci</name>
    <name type="common">Crayfish plague agent</name>
    <dbReference type="NCBI Taxonomy" id="112090"/>
    <lineage>
        <taxon>Eukaryota</taxon>
        <taxon>Sar</taxon>
        <taxon>Stramenopiles</taxon>
        <taxon>Oomycota</taxon>
        <taxon>Saprolegniomycetes</taxon>
        <taxon>Saprolegniales</taxon>
        <taxon>Verrucalvaceae</taxon>
        <taxon>Aphanomyces</taxon>
    </lineage>
</organism>
<dbReference type="SUPFAM" id="SSF53474">
    <property type="entry name" value="alpha/beta-Hydrolases"/>
    <property type="match status" value="1"/>
</dbReference>
<sequence length="718" mass="76295">MKWMLVAAALACLHDTISARKINGWYPCNLRTFATPAPATTTSSTGQATDDESPTIRGWRLNDQDPANAIFRSLIVNPATDMSITLGAAAAAPTAECAEITMPLCHEGICESNATITVFVKRMRAAPGRNTAAAKSLWVLQGGPGASSVNMEGIMAALYDAPGSYLGGSVDVYTMDHRGTGRSSRLSCVASQVETSGSPTKGHFTSQSFPDCIQDVNMQLGDDADGTNTVHIYVQYVSTRLVNLLKAYSTTSAATDLSKIISLLNTTPNAHTTVYGVSYGTYLVQRLMQLANPSVKGYVLDGVVSQSGSKSGEKLSFADWAVNMDEIGTAFMALCAKDATCGPKFATSSLQETLKALYTSMDSKGPKGTTCSSFLTSVGGSSLTPPSYTLRQLLGHLLQVQSIRNFIPVLVYRLSRCNPNDATAVANFVTAYLNIIGAPDESDAYDSSMLYNLVALSELFTYPAPSRPSLRASFAGSLIASDTSSLVTMYCLASNGKDAACASEKPSTKPGFQFIYPTDKYFDVAIAIPNGTSVLLLSGLLDPQTPPKFARYQLASFVGTAKRLIEFPTSAHGTILNTPVTVQNKVPCGASIVSSFVMAGGLDKLDTTCLEYLTPNSFAITTALGQRLMATDDVYEGTPRKAIVPRTPSDSAASDVPASTKPPSESQVNSSWRSLAIAAVVVAAVIFLVMVVVVMRLRRQVREAKDLSAEYIVDPVEP</sequence>
<feature type="compositionally biased region" description="Low complexity" evidence="3">
    <location>
        <begin position="38"/>
        <end position="48"/>
    </location>
</feature>
<evidence type="ECO:0000256" key="4">
    <source>
        <dbReference type="SAM" id="Phobius"/>
    </source>
</evidence>
<dbReference type="Gene3D" id="3.40.50.1820">
    <property type="entry name" value="alpha/beta hydrolase"/>
    <property type="match status" value="1"/>
</dbReference>
<keyword evidence="2" id="KW-0378">Hydrolase</keyword>
<dbReference type="GO" id="GO:0016787">
    <property type="term" value="F:hydrolase activity"/>
    <property type="evidence" value="ECO:0007669"/>
    <property type="project" value="UniProtKB-KW"/>
</dbReference>
<dbReference type="EMBL" id="QUTC01004486">
    <property type="protein sequence ID" value="RHY64316.1"/>
    <property type="molecule type" value="Genomic_DNA"/>
</dbReference>
<reference evidence="7 8" key="1">
    <citation type="submission" date="2018-08" db="EMBL/GenBank/DDBJ databases">
        <title>Aphanomyces genome sequencing and annotation.</title>
        <authorList>
            <person name="Minardi D."/>
            <person name="Oidtmann B."/>
            <person name="Van Der Giezen M."/>
            <person name="Studholme D.J."/>
        </authorList>
    </citation>
    <scope>NUCLEOTIDE SEQUENCE [LARGE SCALE GENOMIC DNA]</scope>
    <source>
        <strain evidence="7 8">SA</strain>
    </source>
</reference>
<feature type="region of interest" description="Disordered" evidence="3">
    <location>
        <begin position="38"/>
        <end position="59"/>
    </location>
</feature>
<dbReference type="Pfam" id="PF00561">
    <property type="entry name" value="Abhydrolase_1"/>
    <property type="match status" value="1"/>
</dbReference>
<protein>
    <recommendedName>
        <fullName evidence="6">AB hydrolase-1 domain-containing protein</fullName>
    </recommendedName>
</protein>
<evidence type="ECO:0000256" key="1">
    <source>
        <dbReference type="ARBA" id="ARBA00010088"/>
    </source>
</evidence>
<comment type="caution">
    <text evidence="7">The sequence shown here is derived from an EMBL/GenBank/DDBJ whole genome shotgun (WGS) entry which is preliminary data.</text>
</comment>
<dbReference type="InterPro" id="IPR051601">
    <property type="entry name" value="Serine_prot/Carboxylest_S33"/>
</dbReference>
<feature type="transmembrane region" description="Helical" evidence="4">
    <location>
        <begin position="672"/>
        <end position="695"/>
    </location>
</feature>
<gene>
    <name evidence="7" type="ORF">DYB38_008355</name>
</gene>
<feature type="region of interest" description="Disordered" evidence="3">
    <location>
        <begin position="639"/>
        <end position="667"/>
    </location>
</feature>
<dbReference type="Proteomes" id="UP000265716">
    <property type="component" value="Unassembled WGS sequence"/>
</dbReference>
<evidence type="ECO:0000259" key="6">
    <source>
        <dbReference type="Pfam" id="PF00561"/>
    </source>
</evidence>
<dbReference type="AlphaFoldDB" id="A0A397DFD7"/>
<feature type="compositionally biased region" description="Low complexity" evidence="3">
    <location>
        <begin position="648"/>
        <end position="659"/>
    </location>
</feature>
<evidence type="ECO:0000256" key="2">
    <source>
        <dbReference type="ARBA" id="ARBA00022801"/>
    </source>
</evidence>
<keyword evidence="5" id="KW-0732">Signal</keyword>
<feature type="domain" description="AB hydrolase-1" evidence="6">
    <location>
        <begin position="139"/>
        <end position="313"/>
    </location>
</feature>